<proteinExistence type="predicted"/>
<comment type="caution">
    <text evidence="1">The sequence shown here is derived from an EMBL/GenBank/DDBJ whole genome shotgun (WGS) entry which is preliminary data.</text>
</comment>
<name>A0A645F697_9ZZZZ</name>
<dbReference type="AlphaFoldDB" id="A0A645F697"/>
<dbReference type="EMBL" id="VSSQ01055916">
    <property type="protein sequence ID" value="MPN09791.1"/>
    <property type="molecule type" value="Genomic_DNA"/>
</dbReference>
<gene>
    <name evidence="1" type="ORF">SDC9_157083</name>
</gene>
<evidence type="ECO:0000313" key="1">
    <source>
        <dbReference type="EMBL" id="MPN09791.1"/>
    </source>
</evidence>
<accession>A0A645F697</accession>
<reference evidence="1" key="1">
    <citation type="submission" date="2019-08" db="EMBL/GenBank/DDBJ databases">
        <authorList>
            <person name="Kucharzyk K."/>
            <person name="Murdoch R.W."/>
            <person name="Higgins S."/>
            <person name="Loffler F."/>
        </authorList>
    </citation>
    <scope>NUCLEOTIDE SEQUENCE</scope>
</reference>
<organism evidence="1">
    <name type="scientific">bioreactor metagenome</name>
    <dbReference type="NCBI Taxonomy" id="1076179"/>
    <lineage>
        <taxon>unclassified sequences</taxon>
        <taxon>metagenomes</taxon>
        <taxon>ecological metagenomes</taxon>
    </lineage>
</organism>
<protein>
    <submittedName>
        <fullName evidence="1">Uncharacterized protein</fullName>
    </submittedName>
</protein>
<sequence length="92" mass="9921">MFPTHQLGHRDAVAVCFKQQAAQHVGDLAAEFTRMDGVAPDLGQWCLRQRFRFVLAQFGGDLGLAAGHQHDGARLLVQRKADGVVGGRIAGV</sequence>